<protein>
    <submittedName>
        <fullName evidence="2">Uncharacterized protein</fullName>
    </submittedName>
</protein>
<sequence length="141" mass="15398">MSPTRNGIANVEKMHYGGAAHELSSQIQIRTCTKRIHKGKLLILFMTEDGAGRSQESAYLGNTDLLNRHTRKILQRGQICKSADHQSTRSQKYLSESQSSDGSVAQSRSAIISIFLDPNSSSASASHLTARTVTIPDQLLS</sequence>
<dbReference type="Gramene" id="Mp4g11060.1">
    <property type="protein sequence ID" value="Mp4g11060.1.cds1"/>
    <property type="gene ID" value="Mp4g11060"/>
</dbReference>
<evidence type="ECO:0000256" key="1">
    <source>
        <dbReference type="SAM" id="MobiDB-lite"/>
    </source>
</evidence>
<dbReference type="Proteomes" id="UP000244005">
    <property type="component" value="Unassembled WGS sequence"/>
</dbReference>
<name>A0A2R6XK17_MARPO</name>
<evidence type="ECO:0000313" key="2">
    <source>
        <dbReference type="EMBL" id="PTQ46411.1"/>
    </source>
</evidence>
<feature type="compositionally biased region" description="Polar residues" evidence="1">
    <location>
        <begin position="88"/>
        <end position="103"/>
    </location>
</feature>
<gene>
    <name evidence="2" type="ORF">MARPO_0011s0091</name>
</gene>
<evidence type="ECO:0000313" key="3">
    <source>
        <dbReference type="Proteomes" id="UP000244005"/>
    </source>
</evidence>
<feature type="region of interest" description="Disordered" evidence="1">
    <location>
        <begin position="77"/>
        <end position="103"/>
    </location>
</feature>
<keyword evidence="3" id="KW-1185">Reference proteome</keyword>
<reference evidence="3" key="1">
    <citation type="journal article" date="2017" name="Cell">
        <title>Insights into land plant evolution garnered from the Marchantia polymorpha genome.</title>
        <authorList>
            <person name="Bowman J.L."/>
            <person name="Kohchi T."/>
            <person name="Yamato K.T."/>
            <person name="Jenkins J."/>
            <person name="Shu S."/>
            <person name="Ishizaki K."/>
            <person name="Yamaoka S."/>
            <person name="Nishihama R."/>
            <person name="Nakamura Y."/>
            <person name="Berger F."/>
            <person name="Adam C."/>
            <person name="Aki S.S."/>
            <person name="Althoff F."/>
            <person name="Araki T."/>
            <person name="Arteaga-Vazquez M.A."/>
            <person name="Balasubrmanian S."/>
            <person name="Barry K."/>
            <person name="Bauer D."/>
            <person name="Boehm C.R."/>
            <person name="Briginshaw L."/>
            <person name="Caballero-Perez J."/>
            <person name="Catarino B."/>
            <person name="Chen F."/>
            <person name="Chiyoda S."/>
            <person name="Chovatia M."/>
            <person name="Davies K.M."/>
            <person name="Delmans M."/>
            <person name="Demura T."/>
            <person name="Dierschke T."/>
            <person name="Dolan L."/>
            <person name="Dorantes-Acosta A.E."/>
            <person name="Eklund D.M."/>
            <person name="Florent S.N."/>
            <person name="Flores-Sandoval E."/>
            <person name="Fujiyama A."/>
            <person name="Fukuzawa H."/>
            <person name="Galik B."/>
            <person name="Grimanelli D."/>
            <person name="Grimwood J."/>
            <person name="Grossniklaus U."/>
            <person name="Hamada T."/>
            <person name="Haseloff J."/>
            <person name="Hetherington A.J."/>
            <person name="Higo A."/>
            <person name="Hirakawa Y."/>
            <person name="Hundley H.N."/>
            <person name="Ikeda Y."/>
            <person name="Inoue K."/>
            <person name="Inoue S.I."/>
            <person name="Ishida S."/>
            <person name="Jia Q."/>
            <person name="Kakita M."/>
            <person name="Kanazawa T."/>
            <person name="Kawai Y."/>
            <person name="Kawashima T."/>
            <person name="Kennedy M."/>
            <person name="Kinose K."/>
            <person name="Kinoshita T."/>
            <person name="Kohara Y."/>
            <person name="Koide E."/>
            <person name="Komatsu K."/>
            <person name="Kopischke S."/>
            <person name="Kubo M."/>
            <person name="Kyozuka J."/>
            <person name="Lagercrantz U."/>
            <person name="Lin S.S."/>
            <person name="Lindquist E."/>
            <person name="Lipzen A.M."/>
            <person name="Lu C.W."/>
            <person name="De Luna E."/>
            <person name="Martienssen R.A."/>
            <person name="Minamino N."/>
            <person name="Mizutani M."/>
            <person name="Mizutani M."/>
            <person name="Mochizuki N."/>
            <person name="Monte I."/>
            <person name="Mosher R."/>
            <person name="Nagasaki H."/>
            <person name="Nakagami H."/>
            <person name="Naramoto S."/>
            <person name="Nishitani K."/>
            <person name="Ohtani M."/>
            <person name="Okamoto T."/>
            <person name="Okumura M."/>
            <person name="Phillips J."/>
            <person name="Pollak B."/>
            <person name="Reinders A."/>
            <person name="Rovekamp M."/>
            <person name="Sano R."/>
            <person name="Sawa S."/>
            <person name="Schmid M.W."/>
            <person name="Shirakawa M."/>
            <person name="Solano R."/>
            <person name="Spunde A."/>
            <person name="Suetsugu N."/>
            <person name="Sugano S."/>
            <person name="Sugiyama A."/>
            <person name="Sun R."/>
            <person name="Suzuki Y."/>
            <person name="Takenaka M."/>
            <person name="Takezawa D."/>
            <person name="Tomogane H."/>
            <person name="Tsuzuki M."/>
            <person name="Ueda T."/>
            <person name="Umeda M."/>
            <person name="Ward J.M."/>
            <person name="Watanabe Y."/>
            <person name="Yazaki K."/>
            <person name="Yokoyama R."/>
            <person name="Yoshitake Y."/>
            <person name="Yotsui I."/>
            <person name="Zachgo S."/>
            <person name="Schmutz J."/>
        </authorList>
    </citation>
    <scope>NUCLEOTIDE SEQUENCE [LARGE SCALE GENOMIC DNA]</scope>
    <source>
        <strain evidence="3">Tak-1</strain>
    </source>
</reference>
<proteinExistence type="predicted"/>
<dbReference type="AlphaFoldDB" id="A0A2R6XK17"/>
<organism evidence="2 3">
    <name type="scientific">Marchantia polymorpha</name>
    <name type="common">Common liverwort</name>
    <name type="synonym">Marchantia aquatica</name>
    <dbReference type="NCBI Taxonomy" id="3197"/>
    <lineage>
        <taxon>Eukaryota</taxon>
        <taxon>Viridiplantae</taxon>
        <taxon>Streptophyta</taxon>
        <taxon>Embryophyta</taxon>
        <taxon>Marchantiophyta</taxon>
        <taxon>Marchantiopsida</taxon>
        <taxon>Marchantiidae</taxon>
        <taxon>Marchantiales</taxon>
        <taxon>Marchantiaceae</taxon>
        <taxon>Marchantia</taxon>
    </lineage>
</organism>
<accession>A0A2R6XK17</accession>
<dbReference type="EMBL" id="KZ772683">
    <property type="protein sequence ID" value="PTQ46411.1"/>
    <property type="molecule type" value="Genomic_DNA"/>
</dbReference>